<evidence type="ECO:0000313" key="6">
    <source>
        <dbReference type="Proteomes" id="UP000198703"/>
    </source>
</evidence>
<dbReference type="EMBL" id="FNQM01000003">
    <property type="protein sequence ID" value="SEA20888.1"/>
    <property type="molecule type" value="Genomic_DNA"/>
</dbReference>
<feature type="transmembrane region" description="Helical" evidence="4">
    <location>
        <begin position="215"/>
        <end position="240"/>
    </location>
</feature>
<feature type="transmembrane region" description="Helical" evidence="4">
    <location>
        <begin position="107"/>
        <end position="123"/>
    </location>
</feature>
<dbReference type="OrthoDB" id="9774288at2"/>
<keyword evidence="3 4" id="KW-0472">Membrane</keyword>
<dbReference type="AlphaFoldDB" id="A0A1H3ZBJ3"/>
<keyword evidence="6" id="KW-1185">Reference proteome</keyword>
<name>A0A1H3ZBJ3_9RHOB</name>
<feature type="transmembrane region" description="Helical" evidence="4">
    <location>
        <begin position="175"/>
        <end position="195"/>
    </location>
</feature>
<feature type="transmembrane region" description="Helical" evidence="4">
    <location>
        <begin position="85"/>
        <end position="101"/>
    </location>
</feature>
<evidence type="ECO:0000256" key="4">
    <source>
        <dbReference type="SAM" id="Phobius"/>
    </source>
</evidence>
<dbReference type="RefSeq" id="WP_093251279.1">
    <property type="nucleotide sequence ID" value="NZ_FNQM01000003.1"/>
</dbReference>
<reference evidence="5 6" key="1">
    <citation type="submission" date="2016-10" db="EMBL/GenBank/DDBJ databases">
        <authorList>
            <person name="de Groot N.N."/>
        </authorList>
    </citation>
    <scope>NUCLEOTIDE SEQUENCE [LARGE SCALE GENOMIC DNA]</scope>
    <source>
        <strain evidence="5 6">DSM 15345</strain>
    </source>
</reference>
<dbReference type="InterPro" id="IPR036259">
    <property type="entry name" value="MFS_trans_sf"/>
</dbReference>
<feature type="transmembrane region" description="Helical" evidence="4">
    <location>
        <begin position="144"/>
        <end position="169"/>
    </location>
</feature>
<feature type="transmembrane region" description="Helical" evidence="4">
    <location>
        <begin position="309"/>
        <end position="329"/>
    </location>
</feature>
<dbReference type="GO" id="GO:0022857">
    <property type="term" value="F:transmembrane transporter activity"/>
    <property type="evidence" value="ECO:0007669"/>
    <property type="project" value="InterPro"/>
</dbReference>
<proteinExistence type="predicted"/>
<feature type="transmembrane region" description="Helical" evidence="4">
    <location>
        <begin position="252"/>
        <end position="273"/>
    </location>
</feature>
<evidence type="ECO:0000256" key="1">
    <source>
        <dbReference type="ARBA" id="ARBA00022692"/>
    </source>
</evidence>
<feature type="transmembrane region" description="Helical" evidence="4">
    <location>
        <begin position="21"/>
        <end position="40"/>
    </location>
</feature>
<dbReference type="Gene3D" id="1.20.1250.20">
    <property type="entry name" value="MFS general substrate transporter like domains"/>
    <property type="match status" value="2"/>
</dbReference>
<dbReference type="Pfam" id="PF07690">
    <property type="entry name" value="MFS_1"/>
    <property type="match status" value="1"/>
</dbReference>
<feature type="transmembrane region" description="Helical" evidence="4">
    <location>
        <begin position="285"/>
        <end position="303"/>
    </location>
</feature>
<feature type="transmembrane region" description="Helical" evidence="4">
    <location>
        <begin position="370"/>
        <end position="389"/>
    </location>
</feature>
<accession>A0A1H3ZBJ3</accession>
<keyword evidence="2 4" id="KW-1133">Transmembrane helix</keyword>
<dbReference type="InterPro" id="IPR011701">
    <property type="entry name" value="MFS"/>
</dbReference>
<feature type="transmembrane region" description="Helical" evidence="4">
    <location>
        <begin position="341"/>
        <end position="364"/>
    </location>
</feature>
<keyword evidence="1 4" id="KW-0812">Transmembrane</keyword>
<dbReference type="CDD" id="cd06174">
    <property type="entry name" value="MFS"/>
    <property type="match status" value="1"/>
</dbReference>
<feature type="transmembrane region" description="Helical" evidence="4">
    <location>
        <begin position="60"/>
        <end position="78"/>
    </location>
</feature>
<dbReference type="Proteomes" id="UP000198703">
    <property type="component" value="Unassembled WGS sequence"/>
</dbReference>
<dbReference type="SUPFAM" id="SSF103473">
    <property type="entry name" value="MFS general substrate transporter"/>
    <property type="match status" value="1"/>
</dbReference>
<protein>
    <submittedName>
        <fullName evidence="5">Predicted arabinose efflux permease, MFS family</fullName>
    </submittedName>
</protein>
<evidence type="ECO:0000256" key="3">
    <source>
        <dbReference type="ARBA" id="ARBA00023136"/>
    </source>
</evidence>
<gene>
    <name evidence="5" type="ORF">SAMN05444370_103466</name>
</gene>
<dbReference type="STRING" id="89524.SAMN05444370_103466"/>
<evidence type="ECO:0000256" key="2">
    <source>
        <dbReference type="ARBA" id="ARBA00022989"/>
    </source>
</evidence>
<sequence>MAAPLPLSEAHTLPRWRRPEALLALMTVGMTLAFATWSAALNNFVVEVAAFDGFDIGALHTAREIPGFLAFLVIYLVMVIREQRLALLSLALLGGATAVVAELPTWWGLMLTTLISSIGFHYYETVNQSLQLQWLEKARAPQALGMILAAGSGASLAVYGAIALAGWLGTIDYHAVYWIGGGACVAVTLFAALAYPQFQPPHLQGKRLVLRRRYWLYYALVFMGGARRQIFVVFAAFMMVEKFGFHIHEVTALFLINYLANMLFAPLIGRMIARFGERLALCVEYVGLALVFAAYAGVYFFGWGVTLALALYVLDHLLFAMAFAQKTYFQKIADPADHASTAAVAFTINHIAAVALPVPLGLLWLWHPGAVYALAAGMALVSLSLATLVPRWPEPGRETTLARHGPGAPVAQPAE</sequence>
<evidence type="ECO:0000313" key="5">
    <source>
        <dbReference type="EMBL" id="SEA20888.1"/>
    </source>
</evidence>
<organism evidence="5 6">
    <name type="scientific">Rubrimonas cliftonensis</name>
    <dbReference type="NCBI Taxonomy" id="89524"/>
    <lineage>
        <taxon>Bacteria</taxon>
        <taxon>Pseudomonadati</taxon>
        <taxon>Pseudomonadota</taxon>
        <taxon>Alphaproteobacteria</taxon>
        <taxon>Rhodobacterales</taxon>
        <taxon>Paracoccaceae</taxon>
        <taxon>Rubrimonas</taxon>
    </lineage>
</organism>